<protein>
    <recommendedName>
        <fullName evidence="4">DUF4148 domain-containing protein</fullName>
    </recommendedName>
</protein>
<dbReference type="EMBL" id="LR134516">
    <property type="protein sequence ID" value="VEJ20666.1"/>
    <property type="molecule type" value="Genomic_DNA"/>
</dbReference>
<dbReference type="RefSeq" id="WP_085389408.1">
    <property type="nucleotide sequence ID" value="NZ_JBGNXI010000006.1"/>
</dbReference>
<accession>A0A1X3CM62</accession>
<evidence type="ECO:0000256" key="1">
    <source>
        <dbReference type="SAM" id="SignalP"/>
    </source>
</evidence>
<evidence type="ECO:0008006" key="4">
    <source>
        <dbReference type="Google" id="ProtNLM"/>
    </source>
</evidence>
<dbReference type="Proteomes" id="UP000268229">
    <property type="component" value="Chromosome"/>
</dbReference>
<keyword evidence="1" id="KW-0732">Signal</keyword>
<keyword evidence="3" id="KW-1185">Reference proteome</keyword>
<evidence type="ECO:0000313" key="2">
    <source>
        <dbReference type="EMBL" id="VEJ20666.1"/>
    </source>
</evidence>
<evidence type="ECO:0000313" key="3">
    <source>
        <dbReference type="Proteomes" id="UP000268229"/>
    </source>
</evidence>
<dbReference type="OrthoDB" id="8606029at2"/>
<organism evidence="2 3">
    <name type="scientific">Neisseria animaloris</name>
    <dbReference type="NCBI Taxonomy" id="326522"/>
    <lineage>
        <taxon>Bacteria</taxon>
        <taxon>Pseudomonadati</taxon>
        <taxon>Pseudomonadota</taxon>
        <taxon>Betaproteobacteria</taxon>
        <taxon>Neisseriales</taxon>
        <taxon>Neisseriaceae</taxon>
        <taxon>Neisseria</taxon>
    </lineage>
</organism>
<feature type="chain" id="PRO_5030037459" description="DUF4148 domain-containing protein" evidence="1">
    <location>
        <begin position="20"/>
        <end position="83"/>
    </location>
</feature>
<name>A0A1X3CM62_9NEIS</name>
<proteinExistence type="predicted"/>
<sequence>MKKTSIIFAAVATFATAFAAAGGASLPKWNHANDSGVITSLKEVKHQGVKRAAKNDDSVKFVAEATGVRVDNSYHSLKREGNR</sequence>
<gene>
    <name evidence="2" type="ORF">NCTC12227_00376</name>
</gene>
<reference evidence="2 3" key="1">
    <citation type="submission" date="2018-12" db="EMBL/GenBank/DDBJ databases">
        <authorList>
            <consortium name="Pathogen Informatics"/>
        </authorList>
    </citation>
    <scope>NUCLEOTIDE SEQUENCE [LARGE SCALE GENOMIC DNA]</scope>
    <source>
        <strain evidence="2 3">NCTC12227</strain>
    </source>
</reference>
<dbReference type="AlphaFoldDB" id="A0A1X3CM62"/>
<dbReference type="KEGG" id="nani:NCTC12227_00376"/>
<feature type="signal peptide" evidence="1">
    <location>
        <begin position="1"/>
        <end position="19"/>
    </location>
</feature>